<evidence type="ECO:0000256" key="3">
    <source>
        <dbReference type="ARBA" id="ARBA00022490"/>
    </source>
</evidence>
<evidence type="ECO:0000313" key="7">
    <source>
        <dbReference type="Proteomes" id="UP000050741"/>
    </source>
</evidence>
<feature type="domain" description="NAA35-like N-terminal" evidence="5">
    <location>
        <begin position="33"/>
        <end position="111"/>
    </location>
</feature>
<evidence type="ECO:0000259" key="6">
    <source>
        <dbReference type="Pfam" id="PF25789"/>
    </source>
</evidence>
<evidence type="ECO:0000256" key="1">
    <source>
        <dbReference type="ARBA" id="ARBA00004496"/>
    </source>
</evidence>
<dbReference type="WBParaSite" id="GPLIN_000088100">
    <property type="protein sequence ID" value="GPLIN_000088100"/>
    <property type="gene ID" value="GPLIN_000088100"/>
</dbReference>
<evidence type="ECO:0000256" key="2">
    <source>
        <dbReference type="ARBA" id="ARBA00006289"/>
    </source>
</evidence>
<keyword evidence="7" id="KW-1185">Reference proteome</keyword>
<dbReference type="PANTHER" id="PTHR21373">
    <property type="entry name" value="GLUCOSE REPRESSIBLE PROTEIN MAK10"/>
    <property type="match status" value="1"/>
</dbReference>
<dbReference type="PANTHER" id="PTHR21373:SF0">
    <property type="entry name" value="N-ALPHA-ACETYLTRANSFERASE 35, NATC AUXILIARY SUBUNIT"/>
    <property type="match status" value="1"/>
</dbReference>
<proteinExistence type="inferred from homology"/>
<evidence type="ECO:0000259" key="5">
    <source>
        <dbReference type="Pfam" id="PF04112"/>
    </source>
</evidence>
<dbReference type="Proteomes" id="UP000050741">
    <property type="component" value="Unassembled WGS sequence"/>
</dbReference>
<protein>
    <recommendedName>
        <fullName evidence="4">Protein MAK10 homolog</fullName>
    </recommendedName>
</protein>
<keyword evidence="3" id="KW-0963">Cytoplasm</keyword>
<reference evidence="7" key="1">
    <citation type="submission" date="2014-05" db="EMBL/GenBank/DDBJ databases">
        <title>The genome and life-stage specific transcriptomes of Globodera pallida elucidate key aspects of plant parasitism by a cyst nematode.</title>
        <authorList>
            <person name="Cotton J.A."/>
            <person name="Lilley C.J."/>
            <person name="Jones L.M."/>
            <person name="Kikuchi T."/>
            <person name="Reid A.J."/>
            <person name="Thorpe P."/>
            <person name="Tsai I.J."/>
            <person name="Beasley H."/>
            <person name="Blok V."/>
            <person name="Cock P.J.A."/>
            <person name="Van den Akker S.E."/>
            <person name="Holroyd N."/>
            <person name="Hunt M."/>
            <person name="Mantelin S."/>
            <person name="Naghra H."/>
            <person name="Pain A."/>
            <person name="Palomares-Rius J.E."/>
            <person name="Zarowiecki M."/>
            <person name="Berriman M."/>
            <person name="Jones J.T."/>
            <person name="Urwin P.E."/>
        </authorList>
    </citation>
    <scope>NUCLEOTIDE SEQUENCE [LARGE SCALE GENOMIC DNA]</scope>
    <source>
        <strain evidence="7">Lindley</strain>
    </source>
</reference>
<dbReference type="AlphaFoldDB" id="A0A183BJV2"/>
<dbReference type="InterPro" id="IPR007244">
    <property type="entry name" value="Naa35_N"/>
</dbReference>
<evidence type="ECO:0000256" key="4">
    <source>
        <dbReference type="ARBA" id="ARBA00030494"/>
    </source>
</evidence>
<dbReference type="InterPro" id="IPR057982">
    <property type="entry name" value="TPR_NAA35"/>
</dbReference>
<reference evidence="8" key="2">
    <citation type="submission" date="2016-06" db="UniProtKB">
        <authorList>
            <consortium name="WormBaseParasite"/>
        </authorList>
    </citation>
    <scope>IDENTIFICATION</scope>
</reference>
<sequence length="630" mass="72414">MDLFLSSADALAFEITDQFADGCKVLNDHEFSMDESFKLSDAMSAIELMDAKMDSGMKFVERKLDYFLNNLKDELDKIGIAEIIAIFDASYSVLASWLNGQPPDQTLNTNLCFLVQPELLKQSPYLYTISCAVLFFTKESDALRLRLEYLTAFLELMNLMLPSVDLLIENPIDVETRFVPDLKRSNLLLAKCIQLNSMISDTICCGAQPSDGVDADFSWLSVFDANASLYSSLPSFPRKPRLLSRIDACKYFNDVMEKTLFVTTNLPEMSLTVEGIMNLLQRVGGQNSCILVRSIAQLLIMPNDHFICGTTSLADIESKRETKRNVQTLGHNLSRQMDKFLRIIFEEFGALIIEANKIETALEFARMNLKQDNSDSQMPHMQHMFSNFFLQTILVLMHHHFSLAFRMRLIQPYEFHYIYWYFGEYVLKNLSNMCERVCNALIFDFSRSTLHQQKKVSGKKRQQKTKIDNEFRKTLSLIKARSLYHRVETVMCQAMCNISLGLIISRRMAVPSREHLRYAKRVEPFLALPPLLFYSYEEYLRESRITDLKANSTDRKCFENAAELFSQTLILMKNSELSEDDPMLATMASLHQVAKQNMVVAKLLATQGLEKKLSFEFPAEQINFPMIRLL</sequence>
<comment type="similarity">
    <text evidence="2">Belongs to the MAK10 family.</text>
</comment>
<feature type="domain" description="NAA35-like TPR repeats" evidence="6">
    <location>
        <begin position="326"/>
        <end position="621"/>
    </location>
</feature>
<dbReference type="GO" id="GO:0031417">
    <property type="term" value="C:NatC complex"/>
    <property type="evidence" value="ECO:0007669"/>
    <property type="project" value="InterPro"/>
</dbReference>
<comment type="subcellular location">
    <subcellularLocation>
        <location evidence="1">Cytoplasm</location>
    </subcellularLocation>
</comment>
<accession>A0A183BJV2</accession>
<dbReference type="Pfam" id="PF04112">
    <property type="entry name" value="Mak10"/>
    <property type="match status" value="1"/>
</dbReference>
<dbReference type="InterPro" id="IPR057983">
    <property type="entry name" value="NAA35-like_N"/>
</dbReference>
<evidence type="ECO:0000313" key="8">
    <source>
        <dbReference type="WBParaSite" id="GPLIN_000088100"/>
    </source>
</evidence>
<name>A0A183BJV2_GLOPA</name>
<dbReference type="Pfam" id="PF25789">
    <property type="entry name" value="TPR_NAA35"/>
    <property type="match status" value="1"/>
</dbReference>
<organism evidence="7 8">
    <name type="scientific">Globodera pallida</name>
    <name type="common">Potato cyst nematode worm</name>
    <name type="synonym">Heterodera pallida</name>
    <dbReference type="NCBI Taxonomy" id="36090"/>
    <lineage>
        <taxon>Eukaryota</taxon>
        <taxon>Metazoa</taxon>
        <taxon>Ecdysozoa</taxon>
        <taxon>Nematoda</taxon>
        <taxon>Chromadorea</taxon>
        <taxon>Rhabditida</taxon>
        <taxon>Tylenchina</taxon>
        <taxon>Tylenchomorpha</taxon>
        <taxon>Tylenchoidea</taxon>
        <taxon>Heteroderidae</taxon>
        <taxon>Heteroderinae</taxon>
        <taxon>Globodera</taxon>
    </lineage>
</organism>